<dbReference type="InterPro" id="IPR009057">
    <property type="entry name" value="Homeodomain-like_sf"/>
</dbReference>
<keyword evidence="4" id="KW-0238">DNA-binding</keyword>
<accession>A0A7W9X168</accession>
<dbReference type="RefSeq" id="WP_183555219.1">
    <property type="nucleotide sequence ID" value="NZ_JACHBX010000002.1"/>
</dbReference>
<proteinExistence type="predicted"/>
<dbReference type="InterPro" id="IPR009594">
    <property type="entry name" value="Tscrpt_reg_HTH_AraC_N"/>
</dbReference>
<dbReference type="Pfam" id="PF12833">
    <property type="entry name" value="HTH_18"/>
    <property type="match status" value="1"/>
</dbReference>
<evidence type="ECO:0000256" key="1">
    <source>
        <dbReference type="ARBA" id="ARBA00023015"/>
    </source>
</evidence>
<evidence type="ECO:0000313" key="5">
    <source>
        <dbReference type="Proteomes" id="UP000540787"/>
    </source>
</evidence>
<dbReference type="Pfam" id="PF06719">
    <property type="entry name" value="AraC_N"/>
    <property type="match status" value="1"/>
</dbReference>
<comment type="caution">
    <text evidence="4">The sequence shown here is derived from an EMBL/GenBank/DDBJ whole genome shotgun (WGS) entry which is preliminary data.</text>
</comment>
<dbReference type="SUPFAM" id="SSF46689">
    <property type="entry name" value="Homeodomain-like"/>
    <property type="match status" value="2"/>
</dbReference>
<keyword evidence="1" id="KW-0805">Transcription regulation</keyword>
<evidence type="ECO:0000259" key="3">
    <source>
        <dbReference type="PROSITE" id="PS01124"/>
    </source>
</evidence>
<dbReference type="GO" id="GO:0003700">
    <property type="term" value="F:DNA-binding transcription factor activity"/>
    <property type="evidence" value="ECO:0007669"/>
    <property type="project" value="InterPro"/>
</dbReference>
<organism evidence="4 5">
    <name type="scientific">Massilia aurea</name>
    <dbReference type="NCBI Taxonomy" id="373040"/>
    <lineage>
        <taxon>Bacteria</taxon>
        <taxon>Pseudomonadati</taxon>
        <taxon>Pseudomonadota</taxon>
        <taxon>Betaproteobacteria</taxon>
        <taxon>Burkholderiales</taxon>
        <taxon>Oxalobacteraceae</taxon>
        <taxon>Telluria group</taxon>
        <taxon>Massilia</taxon>
    </lineage>
</organism>
<dbReference type="PROSITE" id="PS01124">
    <property type="entry name" value="HTH_ARAC_FAMILY_2"/>
    <property type="match status" value="1"/>
</dbReference>
<dbReference type="Gene3D" id="1.10.10.60">
    <property type="entry name" value="Homeodomain-like"/>
    <property type="match status" value="1"/>
</dbReference>
<reference evidence="4 5" key="1">
    <citation type="submission" date="2020-08" db="EMBL/GenBank/DDBJ databases">
        <title>The Agave Microbiome: Exploring the role of microbial communities in plant adaptations to desert environments.</title>
        <authorList>
            <person name="Partida-Martinez L.P."/>
        </authorList>
    </citation>
    <scope>NUCLEOTIDE SEQUENCE [LARGE SCALE GENOMIC DNA]</scope>
    <source>
        <strain evidence="4 5">AT3.2</strain>
    </source>
</reference>
<feature type="domain" description="HTH araC/xylS-type" evidence="3">
    <location>
        <begin position="192"/>
        <end position="290"/>
    </location>
</feature>
<dbReference type="AlphaFoldDB" id="A0A7W9X168"/>
<name>A0A7W9X168_9BURK</name>
<evidence type="ECO:0000313" key="4">
    <source>
        <dbReference type="EMBL" id="MBB6134597.1"/>
    </source>
</evidence>
<keyword evidence="5" id="KW-1185">Reference proteome</keyword>
<protein>
    <submittedName>
        <fullName evidence="4">AraC-like DNA-binding protein</fullName>
    </submittedName>
</protein>
<dbReference type="Proteomes" id="UP000540787">
    <property type="component" value="Unassembled WGS sequence"/>
</dbReference>
<dbReference type="EMBL" id="JACHBX010000002">
    <property type="protein sequence ID" value="MBB6134597.1"/>
    <property type="molecule type" value="Genomic_DNA"/>
</dbReference>
<dbReference type="InterPro" id="IPR018060">
    <property type="entry name" value="HTH_AraC"/>
</dbReference>
<sequence>MQAIRDLATQIAQHAPGDGMHQSPIPGVWLIRSGQTTEPLRVVHTPAVCIIAQGAKLVSLGGTDYRYDTAKFLVVSVDLPVTGCVTLATEDEPYLCLRVDLDAQLLAALDLELPARPAARGTPPARGLFLSETTPALLEVANRLVRLLDAPHDIAVLAPLLLKEFHYRLLTGEHADTVRHCARGDGRIAQVTRAICWIKDHYNRPLSVERLAGEVGMSSSTLHEHFKTVTSMSPLQYQKQLRLQEARRLMLAGSIDAARAGHAVGYESSSQFSREYARFFGLSPGRDATRLRQSLQAGGLQGMR</sequence>
<dbReference type="GO" id="GO:0043565">
    <property type="term" value="F:sequence-specific DNA binding"/>
    <property type="evidence" value="ECO:0007669"/>
    <property type="project" value="InterPro"/>
</dbReference>
<evidence type="ECO:0000256" key="2">
    <source>
        <dbReference type="ARBA" id="ARBA00023163"/>
    </source>
</evidence>
<gene>
    <name evidence="4" type="ORF">HD842_002739</name>
</gene>
<keyword evidence="2" id="KW-0804">Transcription</keyword>
<dbReference type="SMART" id="SM00342">
    <property type="entry name" value="HTH_ARAC"/>
    <property type="match status" value="1"/>
</dbReference>
<dbReference type="PANTHER" id="PTHR43436">
    <property type="entry name" value="ARAC-FAMILY TRANSCRIPTIONAL REGULATOR"/>
    <property type="match status" value="1"/>
</dbReference>
<dbReference type="PANTHER" id="PTHR43436:SF1">
    <property type="entry name" value="TRANSCRIPTIONAL REGULATORY PROTEIN"/>
    <property type="match status" value="1"/>
</dbReference>